<keyword evidence="1 2" id="KW-0808">Transferase</keyword>
<dbReference type="Gene3D" id="3.40.50.150">
    <property type="entry name" value="Vaccinia Virus protein VP39"/>
    <property type="match status" value="1"/>
</dbReference>
<feature type="binding site" evidence="1">
    <location>
        <position position="41"/>
    </location>
    <ligand>
        <name>S-adenosyl-L-methionine</name>
        <dbReference type="ChEBI" id="CHEBI:59789"/>
    </ligand>
</feature>
<gene>
    <name evidence="1" type="primary">rlmJ</name>
    <name evidence="2" type="ORF">BSQ44_10805</name>
</gene>
<dbReference type="KEGG" id="meso:BSQ44_10805"/>
<sequence length="289" mass="32086">MNYRHAYHAGNFADVFKHAVLGRIVEYLKHKDKTFRVIDTHAGTGLYDLSSDEAQKTGEWRGGIGRLMDASLPRQASDLLAPYLDAVRALNPDGGVRHYPGSPTLVRHLLRSRDRLTAVELHPDDASRLKARFAGDFQVRVIQLDGWLALGAQLPPKEKRGLVLIDPPFEETGEFDRIAERLGRAHRRWPGGIYAVWYPIKDGGAVNAFHDALRGAKIPKITDFSILVRKPSSEPRLDGCGMLVVNPPFTLEEEMRTIMPALSARLGERGAGNWQIEEIAGEAPPSDDA</sequence>
<dbReference type="EMBL" id="CP018171">
    <property type="protein sequence ID" value="APH71807.1"/>
    <property type="molecule type" value="Genomic_DNA"/>
</dbReference>
<keyword evidence="3" id="KW-1185">Reference proteome</keyword>
<keyword evidence="1" id="KW-0949">S-adenosyl-L-methionine</keyword>
<comment type="function">
    <text evidence="1">Specifically methylates the adenine in position 2030 of 23S rRNA.</text>
</comment>
<dbReference type="PANTHER" id="PTHR37426:SF1">
    <property type="entry name" value="RIBOSOMAL RNA LARGE SUBUNIT METHYLTRANSFERASE J"/>
    <property type="match status" value="1"/>
</dbReference>
<keyword evidence="1" id="KW-0694">RNA-binding</keyword>
<comment type="similarity">
    <text evidence="1">Belongs to the RlmJ family.</text>
</comment>
<dbReference type="PANTHER" id="PTHR37426">
    <property type="entry name" value="RIBOSOMAL RNA LARGE SUBUNIT METHYLTRANSFERASE J"/>
    <property type="match status" value="1"/>
</dbReference>
<dbReference type="GO" id="GO:0003723">
    <property type="term" value="F:RNA binding"/>
    <property type="evidence" value="ECO:0007669"/>
    <property type="project" value="UniProtKB-UniRule"/>
</dbReference>
<evidence type="ECO:0000313" key="3">
    <source>
        <dbReference type="Proteomes" id="UP000182840"/>
    </source>
</evidence>
<protein>
    <recommendedName>
        <fullName evidence="1">Ribosomal RNA large subunit methyltransferase J</fullName>
        <ecNumber evidence="1">2.1.1.266</ecNumber>
    </recommendedName>
    <alternativeName>
        <fullName evidence="1">23S rRNA (adenine(2030)-N6)-methyltransferase</fullName>
    </alternativeName>
    <alternativeName>
        <fullName evidence="1">23S rRNA m6A2030 methyltransferase</fullName>
    </alternativeName>
</protein>
<dbReference type="GO" id="GO:0070475">
    <property type="term" value="P:rRNA base methylation"/>
    <property type="evidence" value="ECO:0007669"/>
    <property type="project" value="UniProtKB-UniRule"/>
</dbReference>
<feature type="binding site" evidence="1">
    <location>
        <position position="18"/>
    </location>
    <ligand>
        <name>S-adenosyl-L-methionine</name>
        <dbReference type="ChEBI" id="CHEBI:59789"/>
    </ligand>
</feature>
<dbReference type="GO" id="GO:0036307">
    <property type="term" value="F:23S rRNA (adenine(2030)-N(6))-methyltransferase activity"/>
    <property type="evidence" value="ECO:0007669"/>
    <property type="project" value="UniProtKB-UniRule"/>
</dbReference>
<feature type="active site" description="Proton acceptor" evidence="1">
    <location>
        <position position="166"/>
    </location>
</feature>
<organism evidence="2 3">
    <name type="scientific">Aquibium oceanicum</name>
    <dbReference type="NCBI Taxonomy" id="1670800"/>
    <lineage>
        <taxon>Bacteria</taxon>
        <taxon>Pseudomonadati</taxon>
        <taxon>Pseudomonadota</taxon>
        <taxon>Alphaproteobacteria</taxon>
        <taxon>Hyphomicrobiales</taxon>
        <taxon>Phyllobacteriaceae</taxon>
        <taxon>Aquibium</taxon>
    </lineage>
</organism>
<dbReference type="OrthoDB" id="9791274at2"/>
<feature type="binding site" evidence="1">
    <location>
        <position position="120"/>
    </location>
    <ligand>
        <name>S-adenosyl-L-methionine</name>
        <dbReference type="ChEBI" id="CHEBI:59789"/>
    </ligand>
</feature>
<dbReference type="InterPro" id="IPR029063">
    <property type="entry name" value="SAM-dependent_MTases_sf"/>
</dbReference>
<dbReference type="Proteomes" id="UP000182840">
    <property type="component" value="Chromosome"/>
</dbReference>
<accession>A0A1L3SQV0</accession>
<feature type="site" description="Interaction with substrate rRNA" evidence="1">
    <location>
        <position position="3"/>
    </location>
</feature>
<dbReference type="Pfam" id="PF04378">
    <property type="entry name" value="RsmJ"/>
    <property type="match status" value="1"/>
</dbReference>
<reference evidence="3" key="1">
    <citation type="submission" date="2016-11" db="EMBL/GenBank/DDBJ databases">
        <title>Mesorhizobium oceanicum sp. nov., isolated from deep seawater in South China Sea.</title>
        <authorList>
            <person name="Fu G.-Y."/>
        </authorList>
    </citation>
    <scope>NUCLEOTIDE SEQUENCE [LARGE SCALE GENOMIC DNA]</scope>
    <source>
        <strain evidence="3">B7</strain>
    </source>
</reference>
<name>A0A1L3SQV0_9HYPH</name>
<dbReference type="HAMAP" id="MF_00934">
    <property type="entry name" value="23SrRNA_methyltr_J"/>
    <property type="match status" value="1"/>
</dbReference>
<evidence type="ECO:0000313" key="2">
    <source>
        <dbReference type="EMBL" id="APH71807.1"/>
    </source>
</evidence>
<keyword evidence="1" id="KW-0698">rRNA processing</keyword>
<comment type="catalytic activity">
    <reaction evidence="1">
        <text>adenosine(2030) in 23S rRNA + S-adenosyl-L-methionine = N(6)-methyladenosine(2030) in 23S rRNA + S-adenosyl-L-homocysteine + H(+)</text>
        <dbReference type="Rhea" id="RHEA:43736"/>
        <dbReference type="Rhea" id="RHEA-COMP:10668"/>
        <dbReference type="Rhea" id="RHEA-COMP:10669"/>
        <dbReference type="ChEBI" id="CHEBI:15378"/>
        <dbReference type="ChEBI" id="CHEBI:57856"/>
        <dbReference type="ChEBI" id="CHEBI:59789"/>
        <dbReference type="ChEBI" id="CHEBI:74411"/>
        <dbReference type="ChEBI" id="CHEBI:74449"/>
        <dbReference type="EC" id="2.1.1.266"/>
    </reaction>
</comment>
<dbReference type="SUPFAM" id="SSF53335">
    <property type="entry name" value="S-adenosyl-L-methionine-dependent methyltransferases"/>
    <property type="match status" value="1"/>
</dbReference>
<proteinExistence type="inferred from homology"/>
<feature type="binding site" evidence="1">
    <location>
        <position position="102"/>
    </location>
    <ligand>
        <name>S-adenosyl-L-methionine</name>
        <dbReference type="ChEBI" id="CHEBI:59789"/>
    </ligand>
</feature>
<dbReference type="RefSeq" id="WP_072603941.1">
    <property type="nucleotide sequence ID" value="NZ_CP018171.1"/>
</dbReference>
<dbReference type="AlphaFoldDB" id="A0A1L3SQV0"/>
<dbReference type="GO" id="GO:0005829">
    <property type="term" value="C:cytosol"/>
    <property type="evidence" value="ECO:0007669"/>
    <property type="project" value="TreeGrafter"/>
</dbReference>
<feature type="binding site" evidence="1">
    <location>
        <position position="166"/>
    </location>
    <ligand>
        <name>S-adenosyl-L-methionine</name>
        <dbReference type="ChEBI" id="CHEBI:59789"/>
    </ligand>
</feature>
<comment type="subunit">
    <text evidence="1">Monomer.</text>
</comment>
<feature type="binding site" evidence="1">
    <location>
        <begin position="145"/>
        <end position="146"/>
    </location>
    <ligand>
        <name>S-adenosyl-L-methionine</name>
        <dbReference type="ChEBI" id="CHEBI:59789"/>
    </ligand>
</feature>
<dbReference type="InterPro" id="IPR007473">
    <property type="entry name" value="RlmJ"/>
</dbReference>
<dbReference type="EC" id="2.1.1.266" evidence="1"/>
<evidence type="ECO:0000256" key="1">
    <source>
        <dbReference type="HAMAP-Rule" id="MF_00934"/>
    </source>
</evidence>
<keyword evidence="1 2" id="KW-0489">Methyltransferase</keyword>